<dbReference type="Pfam" id="PF06182">
    <property type="entry name" value="ABC2_membrane_6"/>
    <property type="match status" value="1"/>
</dbReference>
<name>A0A0G1YHD4_9BACT</name>
<feature type="transmembrane region" description="Helical" evidence="1">
    <location>
        <begin position="230"/>
        <end position="250"/>
    </location>
</feature>
<feature type="transmembrane region" description="Helical" evidence="1">
    <location>
        <begin position="144"/>
        <end position="171"/>
    </location>
</feature>
<gene>
    <name evidence="2" type="ORF">UY92_C0003G0059</name>
</gene>
<dbReference type="AlphaFoldDB" id="A0A0G1YHD4"/>
<dbReference type="InterPro" id="IPR010390">
    <property type="entry name" value="ABC-2_transporter-like"/>
</dbReference>
<keyword evidence="1" id="KW-1133">Transmembrane helix</keyword>
<keyword evidence="1" id="KW-0472">Membrane</keyword>
<organism evidence="2 3">
    <name type="scientific">Candidatus Magasanikbacteria bacterium GW2011_GWA2_56_11</name>
    <dbReference type="NCBI Taxonomy" id="1619044"/>
    <lineage>
        <taxon>Bacteria</taxon>
        <taxon>Candidatus Magasanikiibacteriota</taxon>
    </lineage>
</organism>
<dbReference type="EMBL" id="LCRX01000003">
    <property type="protein sequence ID" value="KKW42853.1"/>
    <property type="molecule type" value="Genomic_DNA"/>
</dbReference>
<feature type="transmembrane region" description="Helical" evidence="1">
    <location>
        <begin position="33"/>
        <end position="54"/>
    </location>
</feature>
<dbReference type="PANTHER" id="PTHR36833:SF1">
    <property type="entry name" value="INTEGRAL MEMBRANE TRANSPORT PROTEIN"/>
    <property type="match status" value="1"/>
</dbReference>
<evidence type="ECO:0000256" key="1">
    <source>
        <dbReference type="SAM" id="Phobius"/>
    </source>
</evidence>
<reference evidence="2 3" key="1">
    <citation type="journal article" date="2015" name="Nature">
        <title>rRNA introns, odd ribosomes, and small enigmatic genomes across a large radiation of phyla.</title>
        <authorList>
            <person name="Brown C.T."/>
            <person name="Hug L.A."/>
            <person name="Thomas B.C."/>
            <person name="Sharon I."/>
            <person name="Castelle C.J."/>
            <person name="Singh A."/>
            <person name="Wilkins M.J."/>
            <person name="Williams K.H."/>
            <person name="Banfield J.F."/>
        </authorList>
    </citation>
    <scope>NUCLEOTIDE SEQUENCE [LARGE SCALE GENOMIC DNA]</scope>
</reference>
<dbReference type="PANTHER" id="PTHR36833">
    <property type="entry name" value="SLR0610 PROTEIN-RELATED"/>
    <property type="match status" value="1"/>
</dbReference>
<keyword evidence="1" id="KW-0812">Transmembrane</keyword>
<feature type="transmembrane region" description="Helical" evidence="1">
    <location>
        <begin position="61"/>
        <end position="85"/>
    </location>
</feature>
<dbReference type="STRING" id="1619044.UY92_C0003G0059"/>
<proteinExistence type="predicted"/>
<evidence type="ECO:0000313" key="3">
    <source>
        <dbReference type="Proteomes" id="UP000033870"/>
    </source>
</evidence>
<sequence length="260" mass="29330">MRYARVWKQLTVCSFSTWSSNRLDAVTYWLGKLIRFGFFWLFVASVFEFTPAFAGYGKYEVLLFFLTFNLVDVVTQAFFRGIYLFSDDINKGNFDFVLTKPVNPLFYSLARLTDLLDFIFLIPLVGFLAYVIAKLGLDLTLASYLLYLAFVGVGIILALAIHILSAAATMWTMESDHIIWLYRETMTVGRFPPEVLSPALQFVFTYLMPVILIVAYPAKIILGLIGPGDIARLGAVTVIFTTVALGLWRVSLRHYASASS</sequence>
<comment type="caution">
    <text evidence="2">The sequence shown here is derived from an EMBL/GenBank/DDBJ whole genome shotgun (WGS) entry which is preliminary data.</text>
</comment>
<accession>A0A0G1YHD4</accession>
<evidence type="ECO:0000313" key="2">
    <source>
        <dbReference type="EMBL" id="KKW42853.1"/>
    </source>
</evidence>
<feature type="transmembrane region" description="Helical" evidence="1">
    <location>
        <begin position="199"/>
        <end position="218"/>
    </location>
</feature>
<protein>
    <submittedName>
        <fullName evidence="2">Uncharacterized protein</fullName>
    </submittedName>
</protein>
<feature type="transmembrane region" description="Helical" evidence="1">
    <location>
        <begin position="105"/>
        <end position="132"/>
    </location>
</feature>
<dbReference type="Proteomes" id="UP000033870">
    <property type="component" value="Unassembled WGS sequence"/>
</dbReference>